<comment type="caution">
    <text evidence="2">The sequence shown here is derived from an EMBL/GenBank/DDBJ whole genome shotgun (WGS) entry which is preliminary data.</text>
</comment>
<dbReference type="InterPro" id="IPR024079">
    <property type="entry name" value="MetalloPept_cat_dom_sf"/>
</dbReference>
<gene>
    <name evidence="2" type="ORF">IMSHALPRED_004968</name>
</gene>
<sequence>MLITQPSVSAFAFIAIFASHAIAVTNSTLQKAMWNSTVERLSNQSPNVTILAEPLPTDTPNFNTAFNLRFEDGSCSQYQQSVIQATINNIGGLAEVGRKWRNDVFHNWDPEVVYWFGPAATGNVGWITNNFLRLEMAATQGKSAWIKTWVYASCDSHYSVLPQLKCHENTGVFNHENNYGYFRYWDTIYWNFCPNFFQKPDVITKVKSTTNDPHKNTHFMEDYYDTKEQWLIVGFLTIRSIGITQSNIGISARLPQKLTNDLVIKWKHLLQIPGAVRKMALVNGIPSTIKNRT</sequence>
<evidence type="ECO:0000313" key="2">
    <source>
        <dbReference type="EMBL" id="CAF9920658.1"/>
    </source>
</evidence>
<evidence type="ECO:0000256" key="1">
    <source>
        <dbReference type="SAM" id="SignalP"/>
    </source>
</evidence>
<reference evidence="2" key="1">
    <citation type="submission" date="2021-03" db="EMBL/GenBank/DDBJ databases">
        <authorList>
            <person name="Tagirdzhanova G."/>
        </authorList>
    </citation>
    <scope>NUCLEOTIDE SEQUENCE</scope>
</reference>
<dbReference type="EMBL" id="CAJPDT010000026">
    <property type="protein sequence ID" value="CAF9920658.1"/>
    <property type="molecule type" value="Genomic_DNA"/>
</dbReference>
<feature type="chain" id="PRO_5034931790" evidence="1">
    <location>
        <begin position="24"/>
        <end position="293"/>
    </location>
</feature>
<feature type="signal peptide" evidence="1">
    <location>
        <begin position="1"/>
        <end position="23"/>
    </location>
</feature>
<name>A0A8H3FA98_9LECA</name>
<dbReference type="AlphaFoldDB" id="A0A8H3FA98"/>
<proteinExistence type="predicted"/>
<dbReference type="Gene3D" id="3.40.390.10">
    <property type="entry name" value="Collagenase (Catalytic Domain)"/>
    <property type="match status" value="1"/>
</dbReference>
<accession>A0A8H3FA98</accession>
<dbReference type="GO" id="GO:0008237">
    <property type="term" value="F:metallopeptidase activity"/>
    <property type="evidence" value="ECO:0007669"/>
    <property type="project" value="InterPro"/>
</dbReference>
<evidence type="ECO:0000313" key="3">
    <source>
        <dbReference type="Proteomes" id="UP000664534"/>
    </source>
</evidence>
<keyword evidence="1" id="KW-0732">Signal</keyword>
<protein>
    <submittedName>
        <fullName evidence="2">Uncharacterized protein</fullName>
    </submittedName>
</protein>
<dbReference type="OrthoDB" id="5422838at2759"/>
<organism evidence="2 3">
    <name type="scientific">Imshaugia aleurites</name>
    <dbReference type="NCBI Taxonomy" id="172621"/>
    <lineage>
        <taxon>Eukaryota</taxon>
        <taxon>Fungi</taxon>
        <taxon>Dikarya</taxon>
        <taxon>Ascomycota</taxon>
        <taxon>Pezizomycotina</taxon>
        <taxon>Lecanoromycetes</taxon>
        <taxon>OSLEUM clade</taxon>
        <taxon>Lecanoromycetidae</taxon>
        <taxon>Lecanorales</taxon>
        <taxon>Lecanorineae</taxon>
        <taxon>Parmeliaceae</taxon>
        <taxon>Imshaugia</taxon>
    </lineage>
</organism>
<dbReference type="Proteomes" id="UP000664534">
    <property type="component" value="Unassembled WGS sequence"/>
</dbReference>
<keyword evidence="3" id="KW-1185">Reference proteome</keyword>